<dbReference type="OrthoDB" id="9773293at2"/>
<dbReference type="Pfam" id="PF00561">
    <property type="entry name" value="Abhydrolase_1"/>
    <property type="match status" value="1"/>
</dbReference>
<dbReference type="AlphaFoldDB" id="G8NPN7"/>
<dbReference type="KEGG" id="gma:AciX8_1710"/>
<dbReference type="HOGENOM" id="CLU_020336_16_2_0"/>
<name>G8NPN7_GRAMM</name>
<feature type="domain" description="AB hydrolase-1" evidence="2">
    <location>
        <begin position="23"/>
        <end position="278"/>
    </location>
</feature>
<dbReference type="SUPFAM" id="SSF53474">
    <property type="entry name" value="alpha/beta-Hydrolases"/>
    <property type="match status" value="1"/>
</dbReference>
<evidence type="ECO:0000313" key="4">
    <source>
        <dbReference type="Proteomes" id="UP000007113"/>
    </source>
</evidence>
<organism evidence="3 4">
    <name type="scientific">Granulicella mallensis (strain ATCC BAA-1857 / DSM 23137 / MP5ACTX8)</name>
    <dbReference type="NCBI Taxonomy" id="682795"/>
    <lineage>
        <taxon>Bacteria</taxon>
        <taxon>Pseudomonadati</taxon>
        <taxon>Acidobacteriota</taxon>
        <taxon>Terriglobia</taxon>
        <taxon>Terriglobales</taxon>
        <taxon>Acidobacteriaceae</taxon>
        <taxon>Granulicella</taxon>
    </lineage>
</organism>
<dbReference type="RefSeq" id="WP_014264928.1">
    <property type="nucleotide sequence ID" value="NC_016631.1"/>
</dbReference>
<dbReference type="STRING" id="682795.AciX8_1710"/>
<dbReference type="Proteomes" id="UP000007113">
    <property type="component" value="Chromosome"/>
</dbReference>
<accession>G8NPN7</accession>
<evidence type="ECO:0000313" key="3">
    <source>
        <dbReference type="EMBL" id="AEU36049.1"/>
    </source>
</evidence>
<dbReference type="InterPro" id="IPR000639">
    <property type="entry name" value="Epox_hydrolase-like"/>
</dbReference>
<dbReference type="InterPro" id="IPR000073">
    <property type="entry name" value="AB_hydrolase_1"/>
</dbReference>
<proteinExistence type="predicted"/>
<gene>
    <name evidence="3" type="ordered locus">AciX8_1710</name>
</gene>
<dbReference type="PRINTS" id="PR00412">
    <property type="entry name" value="EPOXHYDRLASE"/>
</dbReference>
<dbReference type="Gene3D" id="3.40.50.1820">
    <property type="entry name" value="alpha/beta hydrolase"/>
    <property type="match status" value="1"/>
</dbReference>
<reference evidence="3 4" key="1">
    <citation type="submission" date="2011-11" db="EMBL/GenBank/DDBJ databases">
        <title>Complete sequence of Granulicella mallensis MP5ACTX8.</title>
        <authorList>
            <consortium name="US DOE Joint Genome Institute"/>
            <person name="Lucas S."/>
            <person name="Copeland A."/>
            <person name="Lapidus A."/>
            <person name="Cheng J.-F."/>
            <person name="Goodwin L."/>
            <person name="Pitluck S."/>
            <person name="Peters L."/>
            <person name="Lu M."/>
            <person name="Detter J.C."/>
            <person name="Han C."/>
            <person name="Tapia R."/>
            <person name="Land M."/>
            <person name="Hauser L."/>
            <person name="Kyrpides N."/>
            <person name="Ivanova N."/>
            <person name="Mikhailova N."/>
            <person name="Pagani I."/>
            <person name="Rawat S."/>
            <person name="Mannisto M."/>
            <person name="Haggblom M."/>
            <person name="Woyke T."/>
        </authorList>
    </citation>
    <scope>NUCLEOTIDE SEQUENCE [LARGE SCALE GENOMIC DNA]</scope>
    <source>
        <strain evidence="4">ATCC BAA-1857 / DSM 23137 / MP5ACTX8</strain>
    </source>
</reference>
<evidence type="ECO:0000259" key="2">
    <source>
        <dbReference type="Pfam" id="PF00561"/>
    </source>
</evidence>
<dbReference type="PANTHER" id="PTHR43329">
    <property type="entry name" value="EPOXIDE HYDROLASE"/>
    <property type="match status" value="1"/>
</dbReference>
<sequence length="294" mass="33356">MYFEQTERLNIAFEREGASSGKTVFLLHGWPDAPVGWKQVAVTLQERGFGTVAPYLRGSYPTEFRSEETPRFAGAVAMAQDVIDLADKLGIERFSVVGHDWGARIAYTLAALFPERVQAIATLALAYQPRGEFHLGSFVQSKQFWYQFFQCTDAGAEAVRRDPVGFARIQWDTWSPAGWFAEEDFKSASRYFDRPDWAEITLNAYRSRYLQGEAVDPRYDELQARLRNIVELTVPTLMIQGGSDFCDLPLASEGQEKYFLNGYERIVLNGVGHFPHREAPAEVGDAILRWLSFI</sequence>
<keyword evidence="1 3" id="KW-0378">Hydrolase</keyword>
<dbReference type="eggNOG" id="COG0596">
    <property type="taxonomic scope" value="Bacteria"/>
</dbReference>
<dbReference type="GO" id="GO:0016787">
    <property type="term" value="F:hydrolase activity"/>
    <property type="evidence" value="ECO:0007669"/>
    <property type="project" value="UniProtKB-KW"/>
</dbReference>
<dbReference type="InterPro" id="IPR029058">
    <property type="entry name" value="AB_hydrolase_fold"/>
</dbReference>
<evidence type="ECO:0000256" key="1">
    <source>
        <dbReference type="ARBA" id="ARBA00022801"/>
    </source>
</evidence>
<dbReference type="EMBL" id="CP003130">
    <property type="protein sequence ID" value="AEU36049.1"/>
    <property type="molecule type" value="Genomic_DNA"/>
</dbReference>
<protein>
    <submittedName>
        <fullName evidence="3">Alpha/beta hydrolase fold protein</fullName>
    </submittedName>
</protein>
<keyword evidence="4" id="KW-1185">Reference proteome</keyword>